<proteinExistence type="predicted"/>
<organism evidence="2 3">
    <name type="scientific">Armadillidium nasatum</name>
    <dbReference type="NCBI Taxonomy" id="96803"/>
    <lineage>
        <taxon>Eukaryota</taxon>
        <taxon>Metazoa</taxon>
        <taxon>Ecdysozoa</taxon>
        <taxon>Arthropoda</taxon>
        <taxon>Crustacea</taxon>
        <taxon>Multicrustacea</taxon>
        <taxon>Malacostraca</taxon>
        <taxon>Eumalacostraca</taxon>
        <taxon>Peracarida</taxon>
        <taxon>Isopoda</taxon>
        <taxon>Oniscidea</taxon>
        <taxon>Crinocheta</taxon>
        <taxon>Armadillidiidae</taxon>
        <taxon>Armadillidium</taxon>
    </lineage>
</organism>
<evidence type="ECO:0000313" key="2">
    <source>
        <dbReference type="EMBL" id="KAB7495647.1"/>
    </source>
</evidence>
<evidence type="ECO:0000256" key="1">
    <source>
        <dbReference type="SAM" id="SignalP"/>
    </source>
</evidence>
<feature type="chain" id="PRO_5024455126" evidence="1">
    <location>
        <begin position="24"/>
        <end position="160"/>
    </location>
</feature>
<feature type="signal peptide" evidence="1">
    <location>
        <begin position="1"/>
        <end position="23"/>
    </location>
</feature>
<name>A0A5N5SNW7_9CRUS</name>
<keyword evidence="1" id="KW-0732">Signal</keyword>
<keyword evidence="3" id="KW-1185">Reference proteome</keyword>
<protein>
    <submittedName>
        <fullName evidence="2">Uncharacterized protein</fullName>
    </submittedName>
</protein>
<sequence>MKLSNFILGIAFSLHAFTNNVDGQIYNCSERCLLCCDSSSIIVIVNIVLLTTCGTVQSMNGVCASWNPLTKTLMKSTMTFGVNSVGKFQNFICKTLYDLILTPPPLKVWGEREATGSVLPHNSQVYPCISILRKFIHFEKVNIKRERQNEIKLSAHSSSD</sequence>
<accession>A0A5N5SNW7</accession>
<dbReference type="AlphaFoldDB" id="A0A5N5SNW7"/>
<dbReference type="EMBL" id="SEYY01022320">
    <property type="protein sequence ID" value="KAB7495647.1"/>
    <property type="molecule type" value="Genomic_DNA"/>
</dbReference>
<reference evidence="2 3" key="1">
    <citation type="journal article" date="2019" name="PLoS Biol.">
        <title>Sex chromosomes control vertical transmission of feminizing Wolbachia symbionts in an isopod.</title>
        <authorList>
            <person name="Becking T."/>
            <person name="Chebbi M.A."/>
            <person name="Giraud I."/>
            <person name="Moumen B."/>
            <person name="Laverre T."/>
            <person name="Caubet Y."/>
            <person name="Peccoud J."/>
            <person name="Gilbert C."/>
            <person name="Cordaux R."/>
        </authorList>
    </citation>
    <scope>NUCLEOTIDE SEQUENCE [LARGE SCALE GENOMIC DNA]</scope>
    <source>
        <strain evidence="2">ANa2</strain>
        <tissue evidence="2">Whole body excluding digestive tract and cuticle</tissue>
    </source>
</reference>
<comment type="caution">
    <text evidence="2">The sequence shown here is derived from an EMBL/GenBank/DDBJ whole genome shotgun (WGS) entry which is preliminary data.</text>
</comment>
<gene>
    <name evidence="2" type="ORF">Anas_12228</name>
</gene>
<dbReference type="Proteomes" id="UP000326759">
    <property type="component" value="Unassembled WGS sequence"/>
</dbReference>
<evidence type="ECO:0000313" key="3">
    <source>
        <dbReference type="Proteomes" id="UP000326759"/>
    </source>
</evidence>
<dbReference type="OrthoDB" id="10610307at2759"/>